<sequence>MLKSLFEVEFLREVVHLPIDPDPYKAALAGIVKNFLMLPLALPNDWGQYLNSLSVRQFQNAVDNLVDRLLCDFAAADGAVRNADAGIEQAQVVVNFGHGPNR</sequence>
<name>A0A645A5Z3_9ZZZZ</name>
<comment type="caution">
    <text evidence="1">The sequence shown here is derived from an EMBL/GenBank/DDBJ whole genome shotgun (WGS) entry which is preliminary data.</text>
</comment>
<gene>
    <name evidence="1" type="ORF">SDC9_94850</name>
</gene>
<evidence type="ECO:0000313" key="1">
    <source>
        <dbReference type="EMBL" id="MPM48128.1"/>
    </source>
</evidence>
<dbReference type="EMBL" id="VSSQ01011964">
    <property type="protein sequence ID" value="MPM48128.1"/>
    <property type="molecule type" value="Genomic_DNA"/>
</dbReference>
<reference evidence="1" key="1">
    <citation type="submission" date="2019-08" db="EMBL/GenBank/DDBJ databases">
        <authorList>
            <person name="Kucharzyk K."/>
            <person name="Murdoch R.W."/>
            <person name="Higgins S."/>
            <person name="Loffler F."/>
        </authorList>
    </citation>
    <scope>NUCLEOTIDE SEQUENCE</scope>
</reference>
<protein>
    <submittedName>
        <fullName evidence="1">Uncharacterized protein</fullName>
    </submittedName>
</protein>
<dbReference type="AlphaFoldDB" id="A0A645A5Z3"/>
<proteinExistence type="predicted"/>
<organism evidence="1">
    <name type="scientific">bioreactor metagenome</name>
    <dbReference type="NCBI Taxonomy" id="1076179"/>
    <lineage>
        <taxon>unclassified sequences</taxon>
        <taxon>metagenomes</taxon>
        <taxon>ecological metagenomes</taxon>
    </lineage>
</organism>
<accession>A0A645A5Z3</accession>